<dbReference type="InterPro" id="IPR003439">
    <property type="entry name" value="ABC_transporter-like_ATP-bd"/>
</dbReference>
<dbReference type="PANTHER" id="PTHR24221">
    <property type="entry name" value="ATP-BINDING CASSETTE SUB-FAMILY B"/>
    <property type="match status" value="1"/>
</dbReference>
<feature type="domain" description="ABC transporter" evidence="8">
    <location>
        <begin position="328"/>
        <end position="544"/>
    </location>
</feature>
<evidence type="ECO:0000256" key="6">
    <source>
        <dbReference type="ARBA" id="ARBA00023136"/>
    </source>
</evidence>
<dbReference type="Pfam" id="PF00005">
    <property type="entry name" value="ABC_tran"/>
    <property type="match status" value="1"/>
</dbReference>
<evidence type="ECO:0000313" key="10">
    <source>
        <dbReference type="EMBL" id="MEP0817765.1"/>
    </source>
</evidence>
<dbReference type="InterPro" id="IPR017871">
    <property type="entry name" value="ABC_transporter-like_CS"/>
</dbReference>
<dbReference type="PROSITE" id="PS00211">
    <property type="entry name" value="ABC_TRANSPORTER_1"/>
    <property type="match status" value="1"/>
</dbReference>
<feature type="transmembrane region" description="Helical" evidence="7">
    <location>
        <begin position="150"/>
        <end position="169"/>
    </location>
</feature>
<keyword evidence="11" id="KW-1185">Reference proteome</keyword>
<dbReference type="NCBIfam" id="TIGR01194">
    <property type="entry name" value="cyc_pep_trnsptr"/>
    <property type="match status" value="1"/>
</dbReference>
<dbReference type="InterPro" id="IPR005898">
    <property type="entry name" value="Cyc_pep_transpt_SyrD/YojI"/>
</dbReference>
<dbReference type="PANTHER" id="PTHR24221:SF654">
    <property type="entry name" value="ATP-BINDING CASSETTE SUB-FAMILY B MEMBER 6"/>
    <property type="match status" value="1"/>
</dbReference>
<comment type="subcellular location">
    <subcellularLocation>
        <location evidence="1">Cell membrane</location>
        <topology evidence="1">Multi-pass membrane protein</topology>
    </subcellularLocation>
</comment>
<dbReference type="InterPro" id="IPR011527">
    <property type="entry name" value="ABC1_TM_dom"/>
</dbReference>
<feature type="transmembrane region" description="Helical" evidence="7">
    <location>
        <begin position="121"/>
        <end position="144"/>
    </location>
</feature>
<evidence type="ECO:0000313" key="11">
    <source>
        <dbReference type="Proteomes" id="UP001464891"/>
    </source>
</evidence>
<feature type="transmembrane region" description="Helical" evidence="7">
    <location>
        <begin position="12"/>
        <end position="34"/>
    </location>
</feature>
<dbReference type="SMART" id="SM00382">
    <property type="entry name" value="AAA"/>
    <property type="match status" value="1"/>
</dbReference>
<evidence type="ECO:0000256" key="4">
    <source>
        <dbReference type="ARBA" id="ARBA00022840"/>
    </source>
</evidence>
<organism evidence="10 11">
    <name type="scientific">Trichocoleus desertorum GB2-A4</name>
    <dbReference type="NCBI Taxonomy" id="2933944"/>
    <lineage>
        <taxon>Bacteria</taxon>
        <taxon>Bacillati</taxon>
        <taxon>Cyanobacteriota</taxon>
        <taxon>Cyanophyceae</taxon>
        <taxon>Leptolyngbyales</taxon>
        <taxon>Trichocoleusaceae</taxon>
        <taxon>Trichocoleus</taxon>
    </lineage>
</organism>
<evidence type="ECO:0000259" key="8">
    <source>
        <dbReference type="PROSITE" id="PS50893"/>
    </source>
</evidence>
<dbReference type="RefSeq" id="WP_190434495.1">
    <property type="nucleotide sequence ID" value="NZ_JAMPKM010000006.1"/>
</dbReference>
<name>A0ABV0J7L3_9CYAN</name>
<dbReference type="CDD" id="cd03228">
    <property type="entry name" value="ABCC_MRP_Like"/>
    <property type="match status" value="1"/>
</dbReference>
<evidence type="ECO:0000256" key="1">
    <source>
        <dbReference type="ARBA" id="ARBA00004651"/>
    </source>
</evidence>
<gene>
    <name evidence="10" type="ORF">NC998_11740</name>
</gene>
<accession>A0ABV0J7L3</accession>
<dbReference type="InterPro" id="IPR027417">
    <property type="entry name" value="P-loop_NTPase"/>
</dbReference>
<dbReference type="SUPFAM" id="SSF90123">
    <property type="entry name" value="ABC transporter transmembrane region"/>
    <property type="match status" value="1"/>
</dbReference>
<evidence type="ECO:0000256" key="3">
    <source>
        <dbReference type="ARBA" id="ARBA00022741"/>
    </source>
</evidence>
<keyword evidence="4" id="KW-0067">ATP-binding</keyword>
<reference evidence="10 11" key="1">
    <citation type="submission" date="2022-04" db="EMBL/GenBank/DDBJ databases">
        <title>Positive selection, recombination, and allopatry shape intraspecific diversity of widespread and dominant cyanobacteria.</title>
        <authorList>
            <person name="Wei J."/>
            <person name="Shu W."/>
            <person name="Hu C."/>
        </authorList>
    </citation>
    <scope>NUCLEOTIDE SEQUENCE [LARGE SCALE GENOMIC DNA]</scope>
    <source>
        <strain evidence="10 11">GB2-A4</strain>
    </source>
</reference>
<evidence type="ECO:0000256" key="5">
    <source>
        <dbReference type="ARBA" id="ARBA00022989"/>
    </source>
</evidence>
<dbReference type="InterPro" id="IPR039421">
    <property type="entry name" value="Type_1_exporter"/>
</dbReference>
<dbReference type="PROSITE" id="PS50893">
    <property type="entry name" value="ABC_TRANSPORTER_2"/>
    <property type="match status" value="1"/>
</dbReference>
<dbReference type="Pfam" id="PF00664">
    <property type="entry name" value="ABC_membrane"/>
    <property type="match status" value="1"/>
</dbReference>
<dbReference type="EMBL" id="JAMPKM010000006">
    <property type="protein sequence ID" value="MEP0817765.1"/>
    <property type="molecule type" value="Genomic_DNA"/>
</dbReference>
<feature type="transmembrane region" description="Helical" evidence="7">
    <location>
        <begin position="54"/>
        <end position="76"/>
    </location>
</feature>
<evidence type="ECO:0000256" key="2">
    <source>
        <dbReference type="ARBA" id="ARBA00022692"/>
    </source>
</evidence>
<keyword evidence="6 7" id="KW-0472">Membrane</keyword>
<feature type="transmembrane region" description="Helical" evidence="7">
    <location>
        <begin position="232"/>
        <end position="254"/>
    </location>
</feature>
<keyword evidence="2 7" id="KW-0812">Transmembrane</keyword>
<dbReference type="Gene3D" id="3.40.50.300">
    <property type="entry name" value="P-loop containing nucleotide triphosphate hydrolases"/>
    <property type="match status" value="1"/>
</dbReference>
<feature type="transmembrane region" description="Helical" evidence="7">
    <location>
        <begin position="266"/>
        <end position="289"/>
    </location>
</feature>
<dbReference type="SUPFAM" id="SSF52540">
    <property type="entry name" value="P-loop containing nucleoside triphosphate hydrolases"/>
    <property type="match status" value="1"/>
</dbReference>
<keyword evidence="5 7" id="KW-1133">Transmembrane helix</keyword>
<dbReference type="Gene3D" id="1.20.1560.10">
    <property type="entry name" value="ABC transporter type 1, transmembrane domain"/>
    <property type="match status" value="1"/>
</dbReference>
<feature type="domain" description="ABC transmembrane type-1" evidence="9">
    <location>
        <begin position="12"/>
        <end position="291"/>
    </location>
</feature>
<proteinExistence type="predicted"/>
<sequence>MNLVYLLLKTSWVSVLLAMLTGLLGGASSTGLIALTNTSLTSQNPPTAALMQNFAGLGLVLLLTTIASQILLARLAQGSIFELRLLLSRQILASPLRQLEALGASRLLATLTDDIQSVANALFSFPVLCIDIAILVSCLTYLAWLSLSVFGLMMLVLAIVIASLQVIISRARKALSLARKEQDNLLHHFQAIIAGIKELKLHYQRRQSFLTEDLYVTATAARDHNIAGMTTFAIAGGYGLLATFLIIGLLLFALPRFISTSPEILSGYALVALYLMLPFQGILGVIPVLSRATVALDAIQALGLALAEHATEATAIAPPPPNPAWQRLDLVEVSHAYRGEREEDGFSLGPLTLSFQPGEVVFLVGGNGSGKSTLAKLITGLYSPEAGELKLDGQPITDANREWYRQHFSVVFADFYLFDRLLGLGDRADLDPQAKEYLIQLHLDHKVRVKDGTLSTTTLSQGQRKRLALLTAYLEDRPIYLFDEWASDQDPIFKEIFYTQLLPELKQRGKAVLVISHDDHYFHLADRIVKLDYGKLEYDKRIAA</sequence>
<evidence type="ECO:0000256" key="7">
    <source>
        <dbReference type="SAM" id="Phobius"/>
    </source>
</evidence>
<comment type="caution">
    <text evidence="10">The sequence shown here is derived from an EMBL/GenBank/DDBJ whole genome shotgun (WGS) entry which is preliminary data.</text>
</comment>
<evidence type="ECO:0000259" key="9">
    <source>
        <dbReference type="PROSITE" id="PS50929"/>
    </source>
</evidence>
<dbReference type="InterPro" id="IPR036640">
    <property type="entry name" value="ABC1_TM_sf"/>
</dbReference>
<dbReference type="Proteomes" id="UP001464891">
    <property type="component" value="Unassembled WGS sequence"/>
</dbReference>
<dbReference type="PROSITE" id="PS50929">
    <property type="entry name" value="ABC_TM1F"/>
    <property type="match status" value="1"/>
</dbReference>
<protein>
    <submittedName>
        <fullName evidence="10">Cyclic peptide export ABC transporter</fullName>
    </submittedName>
</protein>
<dbReference type="InterPro" id="IPR003593">
    <property type="entry name" value="AAA+_ATPase"/>
</dbReference>
<keyword evidence="3" id="KW-0547">Nucleotide-binding</keyword>